<evidence type="ECO:0008006" key="4">
    <source>
        <dbReference type="Google" id="ProtNLM"/>
    </source>
</evidence>
<evidence type="ECO:0000313" key="3">
    <source>
        <dbReference type="Proteomes" id="UP000198775"/>
    </source>
</evidence>
<keyword evidence="1" id="KW-1133">Transmembrane helix</keyword>
<proteinExistence type="predicted"/>
<name>A0A1H8VGG0_9EURY</name>
<keyword evidence="3" id="KW-1185">Reference proteome</keyword>
<sequence length="113" mass="13118">MKDKLGTHCSYTTTYRMYEGSERELRFPLAVAVSYQNGDSGKHGEVMRTHVACDLADRKPKEVKGLYRKRSAIETTFRMMREVRARTSTTDSVVRFVFILVSFLLQNLCFIIR</sequence>
<gene>
    <name evidence="2" type="ORF">SAMN05216388_103717</name>
</gene>
<keyword evidence="1" id="KW-0812">Transmembrane</keyword>
<accession>A0A1H8VGG0</accession>
<protein>
    <recommendedName>
        <fullName evidence="4">Transposase DDE domain-containing protein</fullName>
    </recommendedName>
</protein>
<dbReference type="OrthoDB" id="325716at2157"/>
<evidence type="ECO:0000256" key="1">
    <source>
        <dbReference type="SAM" id="Phobius"/>
    </source>
</evidence>
<reference evidence="3" key="1">
    <citation type="submission" date="2016-10" db="EMBL/GenBank/DDBJ databases">
        <authorList>
            <person name="Varghese N."/>
            <person name="Submissions S."/>
        </authorList>
    </citation>
    <scope>NUCLEOTIDE SEQUENCE [LARGE SCALE GENOMIC DNA]</scope>
    <source>
        <strain evidence="3">IBRC-M 10043</strain>
    </source>
</reference>
<keyword evidence="1" id="KW-0472">Membrane</keyword>
<dbReference type="EMBL" id="FOCX01000037">
    <property type="protein sequence ID" value="SEP14420.1"/>
    <property type="molecule type" value="Genomic_DNA"/>
</dbReference>
<organism evidence="2 3">
    <name type="scientific">Halorientalis persicus</name>
    <dbReference type="NCBI Taxonomy" id="1367881"/>
    <lineage>
        <taxon>Archaea</taxon>
        <taxon>Methanobacteriati</taxon>
        <taxon>Methanobacteriota</taxon>
        <taxon>Stenosarchaea group</taxon>
        <taxon>Halobacteria</taxon>
        <taxon>Halobacteriales</taxon>
        <taxon>Haloarculaceae</taxon>
        <taxon>Halorientalis</taxon>
    </lineage>
</organism>
<dbReference type="AlphaFoldDB" id="A0A1H8VGG0"/>
<evidence type="ECO:0000313" key="2">
    <source>
        <dbReference type="EMBL" id="SEP14420.1"/>
    </source>
</evidence>
<dbReference type="Proteomes" id="UP000198775">
    <property type="component" value="Unassembled WGS sequence"/>
</dbReference>
<feature type="transmembrane region" description="Helical" evidence="1">
    <location>
        <begin position="93"/>
        <end position="112"/>
    </location>
</feature>